<feature type="compositionally biased region" description="Low complexity" evidence="3">
    <location>
        <begin position="219"/>
        <end position="241"/>
    </location>
</feature>
<evidence type="ECO:0000256" key="1">
    <source>
        <dbReference type="ARBA" id="ARBA00022737"/>
    </source>
</evidence>
<dbReference type="CDD" id="cd00167">
    <property type="entry name" value="SANT"/>
    <property type="match status" value="2"/>
</dbReference>
<keyword evidence="2" id="KW-0238">DNA-binding</keyword>
<feature type="region of interest" description="Disordered" evidence="3">
    <location>
        <begin position="359"/>
        <end position="420"/>
    </location>
</feature>
<dbReference type="EMBL" id="JBGBPQ010000009">
    <property type="protein sequence ID" value="KAL1519282.1"/>
    <property type="molecule type" value="Genomic_DNA"/>
</dbReference>
<evidence type="ECO:0000313" key="6">
    <source>
        <dbReference type="EMBL" id="KAL1519282.1"/>
    </source>
</evidence>
<gene>
    <name evidence="6" type="ORF">AB1Y20_022811</name>
</gene>
<dbReference type="PANTHER" id="PTHR45614:SF274">
    <property type="entry name" value="MYB-LIKE DNA-BINDING PROTEIN"/>
    <property type="match status" value="1"/>
</dbReference>
<evidence type="ECO:0000256" key="2">
    <source>
        <dbReference type="ARBA" id="ARBA00023125"/>
    </source>
</evidence>
<evidence type="ECO:0000259" key="5">
    <source>
        <dbReference type="PROSITE" id="PS51294"/>
    </source>
</evidence>
<proteinExistence type="predicted"/>
<name>A0AB34JDT5_PRYPA</name>
<dbReference type="FunFam" id="1.10.10.60:FF:000010">
    <property type="entry name" value="Transcriptional activator Myb isoform A"/>
    <property type="match status" value="1"/>
</dbReference>
<feature type="compositionally biased region" description="Low complexity" evidence="3">
    <location>
        <begin position="248"/>
        <end position="257"/>
    </location>
</feature>
<dbReference type="InterPro" id="IPR001005">
    <property type="entry name" value="SANT/Myb"/>
</dbReference>
<keyword evidence="7" id="KW-1185">Reference proteome</keyword>
<dbReference type="PROSITE" id="PS50090">
    <property type="entry name" value="MYB_LIKE"/>
    <property type="match status" value="2"/>
</dbReference>
<feature type="compositionally biased region" description="Pro residues" evidence="3">
    <location>
        <begin position="258"/>
        <end position="270"/>
    </location>
</feature>
<organism evidence="6 7">
    <name type="scientific">Prymnesium parvum</name>
    <name type="common">Toxic golden alga</name>
    <dbReference type="NCBI Taxonomy" id="97485"/>
    <lineage>
        <taxon>Eukaryota</taxon>
        <taxon>Haptista</taxon>
        <taxon>Haptophyta</taxon>
        <taxon>Prymnesiophyceae</taxon>
        <taxon>Prymnesiales</taxon>
        <taxon>Prymnesiaceae</taxon>
        <taxon>Prymnesium</taxon>
    </lineage>
</organism>
<dbReference type="Gene3D" id="1.10.10.60">
    <property type="entry name" value="Homeodomain-like"/>
    <property type="match status" value="2"/>
</dbReference>
<dbReference type="PANTHER" id="PTHR45614">
    <property type="entry name" value="MYB PROTEIN-RELATED"/>
    <property type="match status" value="1"/>
</dbReference>
<feature type="domain" description="HTH myb-type" evidence="5">
    <location>
        <begin position="55"/>
        <end position="106"/>
    </location>
</feature>
<dbReference type="AlphaFoldDB" id="A0AB34JDT5"/>
<feature type="region of interest" description="Disordered" evidence="3">
    <location>
        <begin position="219"/>
        <end position="272"/>
    </location>
</feature>
<dbReference type="Proteomes" id="UP001515480">
    <property type="component" value="Unassembled WGS sequence"/>
</dbReference>
<evidence type="ECO:0000259" key="4">
    <source>
        <dbReference type="PROSITE" id="PS50090"/>
    </source>
</evidence>
<sequence length="543" mass="56115">MAQAPNVLLPASEPLAAVSADAALNSTAGQGAALSALDSKAAAAAKAKEEEADSKKRPWTQEEDDLVRKLVVEQMEGDGGNKWAEIAKSLPGRNGKQCRERWHNQLDPAIKKDAWSAEEDAMLIAKQAELGNKWAEIAKFLPGRTDNSIKNHWNSGLRRVAEGDAAPRRRPKNADGQAELVKAATQLEARQIEMLLAEVTVSSPLQRLFAVPASPSVARSPASSAHDCAEPPAAAPAHASPCSPPRASPAASGATPAEAPPHAAPPPPPVAAAKGIEVSEGYQALLQLLRAKTPAELLKASSRLCMHVTDDTSAASAVGHGPAGGWLDTPGSAKLAELIQSDCNDLLLPNGREVDISALLSPDAKRPSKRPRTDEAKADADDTARLSSCLSPSAAAELTSPAKRAADSPHVPSTPGTAGSVAVDEITLPFRQPSHLRRPAGAAALAVETGAAPTPAEANSSAPSDVLGLDTNGEEILFPDVVHVLSPLLASSLGVAPSSMRSFLRLDELSLDLLSPLGTSRPGSAAGHALGVALGTDSRQLNT</sequence>
<protein>
    <submittedName>
        <fullName evidence="6">Uncharacterized protein</fullName>
    </submittedName>
</protein>
<dbReference type="Pfam" id="PF13921">
    <property type="entry name" value="Myb_DNA-bind_6"/>
    <property type="match status" value="1"/>
</dbReference>
<feature type="region of interest" description="Disordered" evidence="3">
    <location>
        <begin position="448"/>
        <end position="467"/>
    </location>
</feature>
<evidence type="ECO:0000256" key="3">
    <source>
        <dbReference type="SAM" id="MobiDB-lite"/>
    </source>
</evidence>
<reference evidence="6 7" key="1">
    <citation type="journal article" date="2024" name="Science">
        <title>Giant polyketide synthase enzymes in the biosynthesis of giant marine polyether toxins.</title>
        <authorList>
            <person name="Fallon T.R."/>
            <person name="Shende V.V."/>
            <person name="Wierzbicki I.H."/>
            <person name="Pendleton A.L."/>
            <person name="Watervoot N.F."/>
            <person name="Auber R.P."/>
            <person name="Gonzalez D.J."/>
            <person name="Wisecaver J.H."/>
            <person name="Moore B.S."/>
        </authorList>
    </citation>
    <scope>NUCLEOTIDE SEQUENCE [LARGE SCALE GENOMIC DNA]</scope>
    <source>
        <strain evidence="6 7">12B1</strain>
    </source>
</reference>
<dbReference type="PROSITE" id="PS51294">
    <property type="entry name" value="HTH_MYB"/>
    <property type="match status" value="2"/>
</dbReference>
<dbReference type="InterPro" id="IPR009057">
    <property type="entry name" value="Homeodomain-like_sf"/>
</dbReference>
<dbReference type="InterPro" id="IPR050560">
    <property type="entry name" value="MYB_TF"/>
</dbReference>
<feature type="domain" description="Myb-like" evidence="4">
    <location>
        <begin position="51"/>
        <end position="106"/>
    </location>
</feature>
<dbReference type="GO" id="GO:0000978">
    <property type="term" value="F:RNA polymerase II cis-regulatory region sequence-specific DNA binding"/>
    <property type="evidence" value="ECO:0007669"/>
    <property type="project" value="TreeGrafter"/>
</dbReference>
<comment type="caution">
    <text evidence="6">The sequence shown here is derived from an EMBL/GenBank/DDBJ whole genome shotgun (WGS) entry which is preliminary data.</text>
</comment>
<keyword evidence="1" id="KW-0677">Repeat</keyword>
<dbReference type="GO" id="GO:0000981">
    <property type="term" value="F:DNA-binding transcription factor activity, RNA polymerase II-specific"/>
    <property type="evidence" value="ECO:0007669"/>
    <property type="project" value="TreeGrafter"/>
</dbReference>
<accession>A0AB34JDT5</accession>
<dbReference type="InterPro" id="IPR017930">
    <property type="entry name" value="Myb_dom"/>
</dbReference>
<dbReference type="SUPFAM" id="SSF46689">
    <property type="entry name" value="Homeodomain-like"/>
    <property type="match status" value="2"/>
</dbReference>
<feature type="domain" description="Myb-like" evidence="4">
    <location>
        <begin position="107"/>
        <end position="157"/>
    </location>
</feature>
<dbReference type="SMART" id="SM00717">
    <property type="entry name" value="SANT"/>
    <property type="match status" value="2"/>
</dbReference>
<dbReference type="GO" id="GO:0005634">
    <property type="term" value="C:nucleus"/>
    <property type="evidence" value="ECO:0007669"/>
    <property type="project" value="TreeGrafter"/>
</dbReference>
<feature type="compositionally biased region" description="Basic and acidic residues" evidence="3">
    <location>
        <begin position="363"/>
        <end position="384"/>
    </location>
</feature>
<evidence type="ECO:0000313" key="7">
    <source>
        <dbReference type="Proteomes" id="UP001515480"/>
    </source>
</evidence>
<feature type="domain" description="HTH myb-type" evidence="5">
    <location>
        <begin position="107"/>
        <end position="161"/>
    </location>
</feature>